<gene>
    <name evidence="1" type="ORF">ARTHRO_50040</name>
</gene>
<sequence length="635" mass="73402">MTNKSKSTVELSELLSLKYLTKQLANEVNRLLYQQTHDAPIKRVYIRGCPRSGNTLMLYLCKYGFRNSHILEPQEIPVLEKSVPGRITFGTFPSPEGYPQKRIWAKNFLNQEDAAIIFMVRDPRDVLLSEHGLKPGQPWIENPQRWIDNALVFLENKTLDNHPRIIAVRFEDLLSKPNQVQLQISTYLGLEIERPFSDCWQHFQILSPNNMKSLKTVGPFDTSKIGIWKNDSDKKNYVIQKLNNKPEIYALMKYFGYDTLELGNTNQNANCKVYESPDRTASLLRLYPQLFSPSNRGKTLLYVGARTDRFDYGKELREAGYKITILEIFDKNVDFLRNISWLEEVILGDVRTWKSHQTYDVVFWWHGPEHIDKKELKPTLSKLEDLAREAVILGCPWGDYPQGHSYGNEHEEHVSAYDGNDFADLGYQVECLLKKDVRGSNITSVKCLNQNANCKVYESPDRTASLLRLYPQLFSPSNRGKTLLYVGARTDRFDYGKELREAGYKITILEIFDKNVDFLRNISWLEEVILGDVRTWKSHQTYDVVFWWHGPEHIDKKELKPTLSKLEDLAREAVILGCPWGDYPQGHSYGNEHEEHVSAYDGNDFADLGYQVECLLKKDVRGSNITSVKLLGLNK</sequence>
<organism evidence="1 2">
    <name type="scientific">Limnospira indica PCC 8005</name>
    <dbReference type="NCBI Taxonomy" id="376219"/>
    <lineage>
        <taxon>Bacteria</taxon>
        <taxon>Bacillati</taxon>
        <taxon>Cyanobacteriota</taxon>
        <taxon>Cyanophyceae</taxon>
        <taxon>Oscillatoriophycideae</taxon>
        <taxon>Oscillatoriales</taxon>
        <taxon>Sirenicapillariaceae</taxon>
        <taxon>Limnospira</taxon>
    </lineage>
</organism>
<reference evidence="1 2" key="1">
    <citation type="submission" date="2014-02" db="EMBL/GenBank/DDBJ databases">
        <authorList>
            <person name="Genoscope - CEA"/>
        </authorList>
    </citation>
    <scope>NUCLEOTIDE SEQUENCE [LARGE SCALE GENOMIC DNA]</scope>
    <source>
        <strain evidence="1 2">PCC 8005</strain>
    </source>
</reference>
<dbReference type="Proteomes" id="UP000032946">
    <property type="component" value="Chromosome"/>
</dbReference>
<dbReference type="EMBL" id="FO818640">
    <property type="protein sequence ID" value="CDM97073.1"/>
    <property type="molecule type" value="Genomic_DNA"/>
</dbReference>
<dbReference type="SUPFAM" id="SSF53335">
    <property type="entry name" value="S-adenosyl-L-methionine-dependent methyltransferases"/>
    <property type="match status" value="2"/>
</dbReference>
<evidence type="ECO:0008006" key="3">
    <source>
        <dbReference type="Google" id="ProtNLM"/>
    </source>
</evidence>
<dbReference type="Gene3D" id="3.40.50.150">
    <property type="entry name" value="Vaccinia Virus protein VP39"/>
    <property type="match status" value="1"/>
</dbReference>
<dbReference type="RefSeq" id="WP_008053466.1">
    <property type="nucleotide sequence ID" value="NZ_FO818640.1"/>
</dbReference>
<dbReference type="InterPro" id="IPR029063">
    <property type="entry name" value="SAM-dependent_MTases_sf"/>
</dbReference>
<dbReference type="InterPro" id="IPR027417">
    <property type="entry name" value="P-loop_NTPase"/>
</dbReference>
<evidence type="ECO:0000313" key="1">
    <source>
        <dbReference type="EMBL" id="CDM97073.1"/>
    </source>
</evidence>
<proteinExistence type="predicted"/>
<accession>A0A9P1KIQ1</accession>
<dbReference type="Gene3D" id="3.40.50.300">
    <property type="entry name" value="P-loop containing nucleotide triphosphate hydrolases"/>
    <property type="match status" value="1"/>
</dbReference>
<dbReference type="SUPFAM" id="SSF52540">
    <property type="entry name" value="P-loop containing nucleoside triphosphate hydrolases"/>
    <property type="match status" value="1"/>
</dbReference>
<keyword evidence="2" id="KW-1185">Reference proteome</keyword>
<evidence type="ECO:0000313" key="2">
    <source>
        <dbReference type="Proteomes" id="UP000032946"/>
    </source>
</evidence>
<dbReference type="AlphaFoldDB" id="A0A9P1KIQ1"/>
<protein>
    <recommendedName>
        <fullName evidence="3">Sulfotransferase domain-containing protein</fullName>
    </recommendedName>
</protein>
<name>A0A9P1KIQ1_9CYAN</name>